<keyword evidence="1" id="KW-0732">Signal</keyword>
<dbReference type="InterPro" id="IPR032812">
    <property type="entry name" value="SbsA_Ig"/>
</dbReference>
<sequence>MKKIYTLFLFLSLYIVGFGQSYTSGYPTVTNIGYTYCTLETSINADNYVTSFVVLPSSVSAPTMQNVLDWSYSGVDGNGNPLVSGTYGDIQPTGRFGPVSTANEIYTFDVSNLSGDTDYTVYLVSTTDWLVTSAIEAANPTQIQLRTSADYVQGYPFVNNITSTTCDIYTNIDAPLYETSFVILSATDPVPSIQNVLDWSYDGNGGSLPSGTYGDIQPLNRGNINSIDNTEYYISASNLSPNTSYVVYIVSSTDWSSGTAIETSVPTQIPFSTIAVATTPVINTYTPVQNATGVSINPSLQITFDQDVQFIAPTLEYKIFLRQGGNVIDEFIVSPGYVDGNLTFDGDQLTSDRLTITPYTTLDPNTEYNVIIPSGLIESLTGMPFNGITSSTGWRFWTAVEPIWAIGYPQVRNLTSTSVDMVGQTDKTGTYYYVVTANANAPTAAQIKAGLDETGIATVYTSGSGAMTNNTEFVQAIDISDSDLYLAGNTYYVHVIVTENVDLLDSSVETTSFTTLISSSPITTLTPVDGTTGVSIESDIQVLYDQPVRNTDASEITNLNVTSLITLETGGVGIPYTATISTDKTLITIVPDSNLPSNTVIDVSIAAVEGMDGSEQTESQNSSFTTDVFFTWTGAVSNVYTDINNWLDNNYASGKSVIIPATGTSPVIVSQFNEANNVIVEAGATLTIASGGELTVSNLFELQSSLDPVVGNANLMLDGSLNTDGATVHVQQKIGGPVNGVRESVYVSSPVSGATMANSDISYALYRRNAQAVQWESMGASEVMQPGIGYLAYGFTGETINFSGNINNSEVGPIATYFTTSPLNYGWNLVGNPFPCSIDWEYLSQNGYISNLDDEFYIYNDDVEIYGVYNTAGSEPRYVNLNNTNPGHIPSCHSFWVQVSIGQTDGMITFPRESRVDTHTSYLKNSKVIESQQLRFVGENSNGLKDELLITFDSEAADDDDLLDSEKRFSGNNALLQLYTEHSNKDYVIDSYNNYEGGKIIGLSYQTGGAGTYKIKLSEQVNFHKNAVVKLEDVITGDLTELNVGDEYEFNTEAGSYNNRFVLHIIPNITTDINTQQTGAINIYSANEVVYIDVPVLTKPYYEFFDVSGKLLQSGNLSSDSLNKIVSKSSGLIIVKVIGKERTYTQKVIVKK</sequence>
<dbReference type="Proteomes" id="UP001209229">
    <property type="component" value="Unassembled WGS sequence"/>
</dbReference>
<organism evidence="3 4">
    <name type="scientific">Plebeiibacterium sediminum</name>
    <dbReference type="NCBI Taxonomy" id="2992112"/>
    <lineage>
        <taxon>Bacteria</taxon>
        <taxon>Pseudomonadati</taxon>
        <taxon>Bacteroidota</taxon>
        <taxon>Bacteroidia</taxon>
        <taxon>Marinilabiliales</taxon>
        <taxon>Marinilabiliaceae</taxon>
        <taxon>Plebeiibacterium</taxon>
    </lineage>
</organism>
<dbReference type="EMBL" id="JAPDPJ010000005">
    <property type="protein sequence ID" value="MCW3785730.1"/>
    <property type="molecule type" value="Genomic_DNA"/>
</dbReference>
<protein>
    <submittedName>
        <fullName evidence="3">Ig-like domain-containing protein</fullName>
    </submittedName>
</protein>
<comment type="caution">
    <text evidence="3">The sequence shown here is derived from an EMBL/GenBank/DDBJ whole genome shotgun (WGS) entry which is preliminary data.</text>
</comment>
<dbReference type="Pfam" id="PF13205">
    <property type="entry name" value="Big_5"/>
    <property type="match status" value="2"/>
</dbReference>
<evidence type="ECO:0000259" key="2">
    <source>
        <dbReference type="Pfam" id="PF13205"/>
    </source>
</evidence>
<evidence type="ECO:0000313" key="4">
    <source>
        <dbReference type="Proteomes" id="UP001209229"/>
    </source>
</evidence>
<feature type="domain" description="SbsA Ig-like" evidence="2">
    <location>
        <begin position="278"/>
        <end position="398"/>
    </location>
</feature>
<feature type="domain" description="SbsA Ig-like" evidence="2">
    <location>
        <begin position="522"/>
        <end position="626"/>
    </location>
</feature>
<evidence type="ECO:0000313" key="3">
    <source>
        <dbReference type="EMBL" id="MCW3785730.1"/>
    </source>
</evidence>
<gene>
    <name evidence="3" type="ORF">OM075_04590</name>
</gene>
<dbReference type="RefSeq" id="WP_301189300.1">
    <property type="nucleotide sequence ID" value="NZ_JAPDPJ010000005.1"/>
</dbReference>
<keyword evidence="4" id="KW-1185">Reference proteome</keyword>
<proteinExistence type="predicted"/>
<accession>A0AAE3SDX5</accession>
<dbReference type="AlphaFoldDB" id="A0AAE3SDX5"/>
<evidence type="ECO:0000256" key="1">
    <source>
        <dbReference type="ARBA" id="ARBA00022729"/>
    </source>
</evidence>
<reference evidence="3" key="1">
    <citation type="submission" date="2022-10" db="EMBL/GenBank/DDBJ databases">
        <authorList>
            <person name="Yu W.X."/>
        </authorList>
    </citation>
    <scope>NUCLEOTIDE SEQUENCE</scope>
    <source>
        <strain evidence="3">AAT</strain>
    </source>
</reference>
<name>A0AAE3SDX5_9BACT</name>